<dbReference type="Proteomes" id="UP001218188">
    <property type="component" value="Unassembled WGS sequence"/>
</dbReference>
<sequence length="158" mass="16453">MQLSMFHRLLLSTLFAIPSVKGYAVVIDNNCGFGTPTIVQNDQIVAVATTAGAAAVAFLTLGSFGDSIEALLQTEPCCSNDLTKVYNTSVLASVRTSGTETEIFLKSRVGTFVAVSTDFFQECPGVGTICASLSNCNTGEATCPGEADIGVTFCSDTI</sequence>
<protein>
    <submittedName>
        <fullName evidence="2">Uncharacterized protein</fullName>
    </submittedName>
</protein>
<evidence type="ECO:0000256" key="1">
    <source>
        <dbReference type="SAM" id="SignalP"/>
    </source>
</evidence>
<comment type="caution">
    <text evidence="2">The sequence shown here is derived from an EMBL/GenBank/DDBJ whole genome shotgun (WGS) entry which is preliminary data.</text>
</comment>
<gene>
    <name evidence="2" type="ORF">C8F04DRAFT_1237615</name>
</gene>
<name>A0AAD6SHW9_9AGAR</name>
<evidence type="ECO:0000313" key="3">
    <source>
        <dbReference type="Proteomes" id="UP001218188"/>
    </source>
</evidence>
<organism evidence="2 3">
    <name type="scientific">Mycena alexandri</name>
    <dbReference type="NCBI Taxonomy" id="1745969"/>
    <lineage>
        <taxon>Eukaryota</taxon>
        <taxon>Fungi</taxon>
        <taxon>Dikarya</taxon>
        <taxon>Basidiomycota</taxon>
        <taxon>Agaricomycotina</taxon>
        <taxon>Agaricomycetes</taxon>
        <taxon>Agaricomycetidae</taxon>
        <taxon>Agaricales</taxon>
        <taxon>Marasmiineae</taxon>
        <taxon>Mycenaceae</taxon>
        <taxon>Mycena</taxon>
    </lineage>
</organism>
<feature type="signal peptide" evidence="1">
    <location>
        <begin position="1"/>
        <end position="22"/>
    </location>
</feature>
<dbReference type="AlphaFoldDB" id="A0AAD6SHW9"/>
<reference evidence="2" key="1">
    <citation type="submission" date="2023-03" db="EMBL/GenBank/DDBJ databases">
        <title>Massive genome expansion in bonnet fungi (Mycena s.s.) driven by repeated elements and novel gene families across ecological guilds.</title>
        <authorList>
            <consortium name="Lawrence Berkeley National Laboratory"/>
            <person name="Harder C.B."/>
            <person name="Miyauchi S."/>
            <person name="Viragh M."/>
            <person name="Kuo A."/>
            <person name="Thoen E."/>
            <person name="Andreopoulos B."/>
            <person name="Lu D."/>
            <person name="Skrede I."/>
            <person name="Drula E."/>
            <person name="Henrissat B."/>
            <person name="Morin E."/>
            <person name="Kohler A."/>
            <person name="Barry K."/>
            <person name="LaButti K."/>
            <person name="Morin E."/>
            <person name="Salamov A."/>
            <person name="Lipzen A."/>
            <person name="Mereny Z."/>
            <person name="Hegedus B."/>
            <person name="Baldrian P."/>
            <person name="Stursova M."/>
            <person name="Weitz H."/>
            <person name="Taylor A."/>
            <person name="Grigoriev I.V."/>
            <person name="Nagy L.G."/>
            <person name="Martin F."/>
            <person name="Kauserud H."/>
        </authorList>
    </citation>
    <scope>NUCLEOTIDE SEQUENCE</scope>
    <source>
        <strain evidence="2">CBHHK200</strain>
    </source>
</reference>
<keyword evidence="3" id="KW-1185">Reference proteome</keyword>
<proteinExistence type="predicted"/>
<accession>A0AAD6SHW9</accession>
<dbReference type="EMBL" id="JARJCM010000113">
    <property type="protein sequence ID" value="KAJ7028324.1"/>
    <property type="molecule type" value="Genomic_DNA"/>
</dbReference>
<evidence type="ECO:0000313" key="2">
    <source>
        <dbReference type="EMBL" id="KAJ7028324.1"/>
    </source>
</evidence>
<feature type="chain" id="PRO_5042294890" evidence="1">
    <location>
        <begin position="23"/>
        <end position="158"/>
    </location>
</feature>
<keyword evidence="1" id="KW-0732">Signal</keyword>